<keyword evidence="3" id="KW-1185">Reference proteome</keyword>
<dbReference type="Proteomes" id="UP000236182">
    <property type="component" value="Unassembled WGS sequence"/>
</dbReference>
<dbReference type="OrthoDB" id="1259202at2"/>
<feature type="transmembrane region" description="Helical" evidence="1">
    <location>
        <begin position="6"/>
        <end position="25"/>
    </location>
</feature>
<comment type="caution">
    <text evidence="2">The sequence shown here is derived from an EMBL/GenBank/DDBJ whole genome shotgun (WGS) entry which is preliminary data.</text>
</comment>
<evidence type="ECO:0000313" key="2">
    <source>
        <dbReference type="EMBL" id="PWN67210.1"/>
    </source>
</evidence>
<dbReference type="RefSeq" id="WP_109617372.1">
    <property type="nucleotide sequence ID" value="NZ_PPEI02000001.1"/>
</dbReference>
<name>A0A316X8R9_9FLAO</name>
<keyword evidence="1" id="KW-1133">Transmembrane helix</keyword>
<reference evidence="2" key="1">
    <citation type="submission" date="2018-04" db="EMBL/GenBank/DDBJ databases">
        <title>Draft Genome Sequences of Chryseobacterium lactis NCTC11390T isolated from milk, Chryseobacterium oncorhynchi 701B-08T from rainbow trout, and Chryseobacterium viscerum 687B-08T from diseased fish.</title>
        <authorList>
            <person name="Jeong J.-J."/>
            <person name="Lee Y.J."/>
            <person name="Pathiraja D."/>
            <person name="Park B."/>
            <person name="Choi I.-G."/>
            <person name="Kim K.D."/>
        </authorList>
    </citation>
    <scope>NUCLEOTIDE SEQUENCE [LARGE SCALE GENOMIC DNA]</scope>
    <source>
        <strain evidence="2">701B-08</strain>
    </source>
</reference>
<dbReference type="AlphaFoldDB" id="A0A316X8R9"/>
<dbReference type="EMBL" id="PPEI02000001">
    <property type="protein sequence ID" value="PWN67210.1"/>
    <property type="molecule type" value="Genomic_DNA"/>
</dbReference>
<sequence>MDTFILIGGLILTFILINIIAHFYLKYKNKLFFTYIKDRKYILIKNVETEIEGYSKLGYKFTYRKANIIFLEGEIFILSFNNSIIQLTKSNESFPSVFYKYTYDSKLKVNDILEIKNTNLNIKVRLNFKYKDVDLHSIDKHL</sequence>
<organism evidence="2 3">
    <name type="scientific">Chryseobacterium oncorhynchi</name>
    <dbReference type="NCBI Taxonomy" id="741074"/>
    <lineage>
        <taxon>Bacteria</taxon>
        <taxon>Pseudomonadati</taxon>
        <taxon>Bacteroidota</taxon>
        <taxon>Flavobacteriia</taxon>
        <taxon>Flavobacteriales</taxon>
        <taxon>Weeksellaceae</taxon>
        <taxon>Chryseobacterium group</taxon>
        <taxon>Chryseobacterium</taxon>
    </lineage>
</organism>
<evidence type="ECO:0000313" key="3">
    <source>
        <dbReference type="Proteomes" id="UP000236182"/>
    </source>
</evidence>
<keyword evidence="1" id="KW-0472">Membrane</keyword>
<evidence type="ECO:0000256" key="1">
    <source>
        <dbReference type="SAM" id="Phobius"/>
    </source>
</evidence>
<proteinExistence type="predicted"/>
<keyword evidence="1" id="KW-0812">Transmembrane</keyword>
<gene>
    <name evidence="2" type="ORF">C1638_000990</name>
</gene>
<protein>
    <submittedName>
        <fullName evidence="2">Uncharacterized protein</fullName>
    </submittedName>
</protein>
<accession>A0A316X8R9</accession>